<dbReference type="GeneID" id="28982551"/>
<reference evidence="4 5" key="1">
    <citation type="submission" date="2015-03" db="EMBL/GenBank/DDBJ databases">
        <title>Genomics and transcriptomics of the oil-accumulating basidiomycete yeast T. oleaginosus allow insights into substrate utilization and the diverse evolutionary trajectories of mating systems in fungi.</title>
        <authorList>
            <consortium name="DOE Joint Genome Institute"/>
            <person name="Kourist R."/>
            <person name="Kracht O."/>
            <person name="Bracharz F."/>
            <person name="Lipzen A."/>
            <person name="Nolan M."/>
            <person name="Ohm R."/>
            <person name="Grigoriev I."/>
            <person name="Sun S."/>
            <person name="Heitman J."/>
            <person name="Bruck T."/>
            <person name="Nowrousian M."/>
        </authorList>
    </citation>
    <scope>NUCLEOTIDE SEQUENCE [LARGE SCALE GENOMIC DNA]</scope>
    <source>
        <strain evidence="4 5">IBC0246</strain>
    </source>
</reference>
<dbReference type="CDD" id="cd05233">
    <property type="entry name" value="SDR_c"/>
    <property type="match status" value="1"/>
</dbReference>
<evidence type="ECO:0000313" key="5">
    <source>
        <dbReference type="Proteomes" id="UP000053611"/>
    </source>
</evidence>
<dbReference type="GO" id="GO:0016491">
    <property type="term" value="F:oxidoreductase activity"/>
    <property type="evidence" value="ECO:0007669"/>
    <property type="project" value="UniProtKB-KW"/>
</dbReference>
<dbReference type="SUPFAM" id="SSF51735">
    <property type="entry name" value="NAD(P)-binding Rossmann-fold domains"/>
    <property type="match status" value="1"/>
</dbReference>
<keyword evidence="5" id="KW-1185">Reference proteome</keyword>
<dbReference type="RefSeq" id="XP_018282210.1">
    <property type="nucleotide sequence ID" value="XM_018421948.1"/>
</dbReference>
<accession>A0A0J1BCG9</accession>
<dbReference type="Proteomes" id="UP000053611">
    <property type="component" value="Unassembled WGS sequence"/>
</dbReference>
<keyword evidence="3" id="KW-0560">Oxidoreductase</keyword>
<dbReference type="PROSITE" id="PS00061">
    <property type="entry name" value="ADH_SHORT"/>
    <property type="match status" value="1"/>
</dbReference>
<evidence type="ECO:0000313" key="4">
    <source>
        <dbReference type="EMBL" id="KLT45719.1"/>
    </source>
</evidence>
<protein>
    <submittedName>
        <fullName evidence="4">NAD(P)-binding protein</fullName>
    </submittedName>
</protein>
<dbReference type="InterPro" id="IPR002347">
    <property type="entry name" value="SDR_fam"/>
</dbReference>
<keyword evidence="2" id="KW-0521">NADP</keyword>
<comment type="similarity">
    <text evidence="1">Belongs to the short-chain dehydrogenases/reductases (SDR) family.</text>
</comment>
<dbReference type="AlphaFoldDB" id="A0A0J1BCG9"/>
<dbReference type="InterPro" id="IPR036291">
    <property type="entry name" value="NAD(P)-bd_dom_sf"/>
</dbReference>
<name>A0A0J1BCG9_9TREE</name>
<organism evidence="4 5">
    <name type="scientific">Cutaneotrichosporon oleaginosum</name>
    <dbReference type="NCBI Taxonomy" id="879819"/>
    <lineage>
        <taxon>Eukaryota</taxon>
        <taxon>Fungi</taxon>
        <taxon>Dikarya</taxon>
        <taxon>Basidiomycota</taxon>
        <taxon>Agaricomycotina</taxon>
        <taxon>Tremellomycetes</taxon>
        <taxon>Trichosporonales</taxon>
        <taxon>Trichosporonaceae</taxon>
        <taxon>Cutaneotrichosporon</taxon>
    </lineage>
</organism>
<dbReference type="PANTHER" id="PTHR24321">
    <property type="entry name" value="DEHYDROGENASES, SHORT CHAIN"/>
    <property type="match status" value="1"/>
</dbReference>
<dbReference type="InterPro" id="IPR020904">
    <property type="entry name" value="Sc_DH/Rdtase_CS"/>
</dbReference>
<gene>
    <name evidence="4" type="ORF">CC85DRAFT_282343</name>
</gene>
<dbReference type="Pfam" id="PF13561">
    <property type="entry name" value="adh_short_C2"/>
    <property type="match status" value="1"/>
</dbReference>
<evidence type="ECO:0000256" key="3">
    <source>
        <dbReference type="ARBA" id="ARBA00023002"/>
    </source>
</evidence>
<dbReference type="PANTHER" id="PTHR24321:SF8">
    <property type="entry name" value="ESTRADIOL 17-BETA-DEHYDROGENASE 8-RELATED"/>
    <property type="match status" value="1"/>
</dbReference>
<dbReference type="EMBL" id="KQ087180">
    <property type="protein sequence ID" value="KLT45719.1"/>
    <property type="molecule type" value="Genomic_DNA"/>
</dbReference>
<dbReference type="PRINTS" id="PR00081">
    <property type="entry name" value="GDHRDH"/>
</dbReference>
<dbReference type="STRING" id="879819.A0A0J1BCG9"/>
<sequence>MRAHAVFIGLKHGLKAFLDSPSKGKGCSVIIISSVAGLQGVPLISPYTASKFAVRGLAAIASQEYGKFGIRVNAICPGFIETPFSMQHPELLDAMKEKASLQRLGSPKHIANAALFLASDAGDFCTGTTLKVDGGISNWY</sequence>
<dbReference type="Gene3D" id="3.40.50.720">
    <property type="entry name" value="NAD(P)-binding Rossmann-like Domain"/>
    <property type="match status" value="1"/>
</dbReference>
<proteinExistence type="inferred from homology"/>
<evidence type="ECO:0000256" key="2">
    <source>
        <dbReference type="ARBA" id="ARBA00022857"/>
    </source>
</evidence>
<dbReference type="OrthoDB" id="1888931at2759"/>
<evidence type="ECO:0000256" key="1">
    <source>
        <dbReference type="ARBA" id="ARBA00006484"/>
    </source>
</evidence>